<proteinExistence type="predicted"/>
<dbReference type="GO" id="GO:0005975">
    <property type="term" value="P:carbohydrate metabolic process"/>
    <property type="evidence" value="ECO:0007669"/>
    <property type="project" value="UniProtKB-ARBA"/>
</dbReference>
<sequence length="406" mass="42308">MPASREPMAIPPEAFAAAASLRAAFSARLPADARIGIGAKQTAGEYQDRLAIVVFVPRKLPLEELAQDEAVPPSWREGGHDFETDVVESNPVPMAVLNDNTFYNPVMGGIEVAIEETDGVAVHTRTGTMGCVVQRRSDGSRAGLTCHHVAMPGFDVWQPTTGLGSGATAASVIGKSVTGDPDLDCALIEFNGVRGTDCRVRDVGPVKGSSSSVFVNQPVIKRGRTTGLTTGLVAAVIPNPNVYNVAEIYIVPDPGGFPFCWFGDSGSVVLNVSHEVCGLLFAMDQATTDASGEPIFSTGWARAIQPVLDVLGAEIAVSPPDIVQIAPNTAWGVLANGGYAQVDGWGFDAGSTVLFGGVPAVSVIPASPRRLIVMPPVQFPGQTVDVTVVNSLGEASIPSPAGKFTY</sequence>
<dbReference type="EMBL" id="BONF01000055">
    <property type="protein sequence ID" value="GIF85922.1"/>
    <property type="molecule type" value="Genomic_DNA"/>
</dbReference>
<dbReference type="SUPFAM" id="SSF81296">
    <property type="entry name" value="E set domains"/>
    <property type="match status" value="1"/>
</dbReference>
<gene>
    <name evidence="1" type="ORF">Cba03nite_72710</name>
</gene>
<dbReference type="InterPro" id="IPR014756">
    <property type="entry name" value="Ig_E-set"/>
</dbReference>
<comment type="caution">
    <text evidence="1">The sequence shown here is derived from an EMBL/GenBank/DDBJ whole genome shotgun (WGS) entry which is preliminary data.</text>
</comment>
<evidence type="ECO:0000313" key="2">
    <source>
        <dbReference type="Proteomes" id="UP000601223"/>
    </source>
</evidence>
<accession>A0A8J3JJG3</accession>
<name>A0A8J3JJG3_9ACTN</name>
<dbReference type="Proteomes" id="UP000601223">
    <property type="component" value="Unassembled WGS sequence"/>
</dbReference>
<keyword evidence="2" id="KW-1185">Reference proteome</keyword>
<dbReference type="SUPFAM" id="SSF50494">
    <property type="entry name" value="Trypsin-like serine proteases"/>
    <property type="match status" value="1"/>
</dbReference>
<organism evidence="1 2">
    <name type="scientific">Catellatospora bangladeshensis</name>
    <dbReference type="NCBI Taxonomy" id="310355"/>
    <lineage>
        <taxon>Bacteria</taxon>
        <taxon>Bacillati</taxon>
        <taxon>Actinomycetota</taxon>
        <taxon>Actinomycetes</taxon>
        <taxon>Micromonosporales</taxon>
        <taxon>Micromonosporaceae</taxon>
        <taxon>Catellatospora</taxon>
    </lineage>
</organism>
<dbReference type="Gene3D" id="2.60.40.10">
    <property type="entry name" value="Immunoglobulins"/>
    <property type="match status" value="1"/>
</dbReference>
<dbReference type="InterPro" id="IPR013783">
    <property type="entry name" value="Ig-like_fold"/>
</dbReference>
<dbReference type="CDD" id="cd00102">
    <property type="entry name" value="IPT"/>
    <property type="match status" value="1"/>
</dbReference>
<evidence type="ECO:0000313" key="1">
    <source>
        <dbReference type="EMBL" id="GIF85922.1"/>
    </source>
</evidence>
<dbReference type="InterPro" id="IPR009003">
    <property type="entry name" value="Peptidase_S1_PA"/>
</dbReference>
<dbReference type="AlphaFoldDB" id="A0A8J3JJG3"/>
<evidence type="ECO:0008006" key="3">
    <source>
        <dbReference type="Google" id="ProtNLM"/>
    </source>
</evidence>
<reference evidence="1 2" key="1">
    <citation type="submission" date="2021-01" db="EMBL/GenBank/DDBJ databases">
        <title>Whole genome shotgun sequence of Catellatospora bangladeshensis NBRC 107357.</title>
        <authorList>
            <person name="Komaki H."/>
            <person name="Tamura T."/>
        </authorList>
    </citation>
    <scope>NUCLEOTIDE SEQUENCE [LARGE SCALE GENOMIC DNA]</scope>
    <source>
        <strain evidence="1 2">NBRC 107357</strain>
    </source>
</reference>
<protein>
    <recommendedName>
        <fullName evidence="3">IPT/TIG domain-containing protein</fullName>
    </recommendedName>
</protein>